<keyword evidence="4" id="KW-1185">Reference proteome</keyword>
<evidence type="ECO:0000256" key="1">
    <source>
        <dbReference type="SAM" id="MobiDB-lite"/>
    </source>
</evidence>
<dbReference type="eggNOG" id="ENOG50331KH">
    <property type="taxonomic scope" value="Bacteria"/>
</dbReference>
<evidence type="ECO:0000313" key="3">
    <source>
        <dbReference type="EMBL" id="ADE56615.1"/>
    </source>
</evidence>
<name>D5EDI3_AMICL</name>
<proteinExistence type="predicted"/>
<evidence type="ECO:0000256" key="2">
    <source>
        <dbReference type="SAM" id="SignalP"/>
    </source>
</evidence>
<evidence type="ECO:0000313" key="4">
    <source>
        <dbReference type="Proteomes" id="UP000002366"/>
    </source>
</evidence>
<sequence length="319" mass="34556">MKKLFALIVIGGLLVAATAALASTPVEGWWVHPTDKAPQNEVINIQDDIDARIMELIDQYGAGADGKSAYEIAVENGFVGSEMDWLDSLIGEQGPQGEQGLSGDDGQDGVNGLSAYELAVLNGFEGTEQDWLDSLHGGAPGPQGEPGEDGNSAYEVAVENGFTGTLSEWLDSLVGEGVPTGGSAGQALVKASGDDYDTTWADVLTNEDLQEINEKNEEQDGRIGSIENWQDSVNSRMDQFEDRLSDLEDPQFILGLNLRLTDTKRTTLEAFGDYSVTRGEVDRYGLRLTFKLGKSYEEKLIENLQAEVEELKALLSKKE</sequence>
<reference evidence="3 4" key="1">
    <citation type="journal article" date="2010" name="Stand. Genomic Sci.">
        <title>Complete genome sequence of Aminobacterium colombiense type strain (ALA-1).</title>
        <authorList>
            <person name="Chertkov O."/>
            <person name="Sikorski J."/>
            <person name="Brambilla E."/>
            <person name="Lapidus A."/>
            <person name="Copeland A."/>
            <person name="Glavina Del Rio T."/>
            <person name="Nolan M."/>
            <person name="Lucas S."/>
            <person name="Tice H."/>
            <person name="Cheng J.F."/>
            <person name="Han C."/>
            <person name="Detter J.C."/>
            <person name="Bruce D."/>
            <person name="Tapia R."/>
            <person name="Goodwin L."/>
            <person name="Pitluck S."/>
            <person name="Liolios K."/>
            <person name="Ivanova N."/>
            <person name="Mavromatis K."/>
            <person name="Ovchinnikova G."/>
            <person name="Pati A."/>
            <person name="Chen A."/>
            <person name="Palaniappan K."/>
            <person name="Land M."/>
            <person name="Hauser L."/>
            <person name="Chang Y.J."/>
            <person name="Jeffries C.D."/>
            <person name="Spring S."/>
            <person name="Rohde M."/>
            <person name="Goker M."/>
            <person name="Bristow J."/>
            <person name="Eisen J.A."/>
            <person name="Markowitz V."/>
            <person name="Hugenholtz P."/>
            <person name="Kyrpides N.C."/>
            <person name="Klenk H.P."/>
        </authorList>
    </citation>
    <scope>NUCLEOTIDE SEQUENCE [LARGE SCALE GENOMIC DNA]</scope>
    <source>
        <strain evidence="4">DSM 12261 / ALA-1</strain>
    </source>
</reference>
<dbReference type="EMBL" id="CP001997">
    <property type="protein sequence ID" value="ADE56615.1"/>
    <property type="molecule type" value="Genomic_DNA"/>
</dbReference>
<accession>D5EDI3</accession>
<dbReference type="AlphaFoldDB" id="D5EDI3"/>
<dbReference type="HOGENOM" id="CLU_870565_0_0_0"/>
<dbReference type="STRING" id="572547.Amico_0476"/>
<organism evidence="3 4">
    <name type="scientific">Aminobacterium colombiense (strain DSM 12261 / ALA-1)</name>
    <dbReference type="NCBI Taxonomy" id="572547"/>
    <lineage>
        <taxon>Bacteria</taxon>
        <taxon>Thermotogati</taxon>
        <taxon>Synergistota</taxon>
        <taxon>Synergistia</taxon>
        <taxon>Synergistales</taxon>
        <taxon>Aminobacteriaceae</taxon>
        <taxon>Aminobacterium</taxon>
    </lineage>
</organism>
<gene>
    <name evidence="3" type="ordered locus">Amico_0476</name>
</gene>
<dbReference type="OrthoDB" id="1453888at2"/>
<evidence type="ECO:0008006" key="5">
    <source>
        <dbReference type="Google" id="ProtNLM"/>
    </source>
</evidence>
<dbReference type="KEGG" id="aco:Amico_0476"/>
<protein>
    <recommendedName>
        <fullName evidence="5">Collagen triple helix repeat protein</fullName>
    </recommendedName>
</protein>
<feature type="signal peptide" evidence="2">
    <location>
        <begin position="1"/>
        <end position="22"/>
    </location>
</feature>
<keyword evidence="2" id="KW-0732">Signal</keyword>
<feature type="region of interest" description="Disordered" evidence="1">
    <location>
        <begin position="130"/>
        <end position="151"/>
    </location>
</feature>
<dbReference type="RefSeq" id="WP_013047881.1">
    <property type="nucleotide sequence ID" value="NC_014011.1"/>
</dbReference>
<feature type="chain" id="PRO_5003070612" description="Collagen triple helix repeat protein" evidence="2">
    <location>
        <begin position="23"/>
        <end position="319"/>
    </location>
</feature>
<dbReference type="Proteomes" id="UP000002366">
    <property type="component" value="Chromosome"/>
</dbReference>